<evidence type="ECO:0000256" key="2">
    <source>
        <dbReference type="SAM" id="SignalP"/>
    </source>
</evidence>
<name>A0A7I4Y929_HAECO</name>
<dbReference type="InterPro" id="IPR029213">
    <property type="entry name" value="Fusogen_EFF/AFF"/>
</dbReference>
<sequence length="557" mass="63704">MLLWIGTIALLWNLPLVDAESLNCQNNVVMEGKVRTYDSRGSAEIRSSTRLAMSLHETACIKLKVANSSYSVMHSFEFSKLEQHYPVTGAYIFAVPLLSTSCFCGCSGRSHKCNIRDYSYRKCYVGSLCYRTYQSIPRSIGCKSNERSEQCCEIRFDSYENRSFTAVKLGQPATLAVFRYRVHEPSADGNWSSLFEEIVPVFLNQGYSSWSHHRRHKMRLEVTANRAFREMQPGMYYIENGDSEVYGYVIMNDIGETSLEKLGWFRFVDGEWDIRRGSINVRQAHNVYFTNCLEQTYYTAFDANYFVLNNNDGKTLHVDMGRSMSSDPWIDSATYTDRAVVVQHAEGLSVTMHVITETRPKIQRHSSELADFSGTIHVDEKSNYYLNITFFEARGTILGSIYTNETRSQLQGRVHVPIASGKKANFTTRISLAASFNSSQYVCFHPKDDPNEEICHWMRFLAKPLRKTDTQGDGKFYKAKGLCSGCNEESNEILEWVFGSFAMQFNETLHYLKVALLIGCSVFVTIGLCVVLYFVFKCIRFLFQSVNCIGNFIRCFL</sequence>
<evidence type="ECO:0000313" key="4">
    <source>
        <dbReference type="WBParaSite" id="HCON_00067700-00001"/>
    </source>
</evidence>
<dbReference type="Pfam" id="PF14884">
    <property type="entry name" value="EFF-AFF"/>
    <property type="match status" value="1"/>
</dbReference>
<dbReference type="WBParaSite" id="HCON_00067700-00001">
    <property type="protein sequence ID" value="HCON_00067700-00001"/>
    <property type="gene ID" value="HCON_00067700"/>
</dbReference>
<dbReference type="Gene3D" id="2.60.40.3980">
    <property type="entry name" value="Cell-cell fusogen EFF/AFF, domain 3"/>
    <property type="match status" value="1"/>
</dbReference>
<evidence type="ECO:0000313" key="3">
    <source>
        <dbReference type="Proteomes" id="UP000025227"/>
    </source>
</evidence>
<proteinExistence type="predicted"/>
<reference evidence="4" key="1">
    <citation type="submission" date="2020-12" db="UniProtKB">
        <authorList>
            <consortium name="WormBaseParasite"/>
        </authorList>
    </citation>
    <scope>IDENTIFICATION</scope>
    <source>
        <strain evidence="4">MHco3</strain>
    </source>
</reference>
<dbReference type="GO" id="GO:0044291">
    <property type="term" value="C:cell-cell contact zone"/>
    <property type="evidence" value="ECO:0007669"/>
    <property type="project" value="TreeGrafter"/>
</dbReference>
<protein>
    <submittedName>
        <fullName evidence="4">Receptor protein-tyrosine kinase</fullName>
    </submittedName>
</protein>
<keyword evidence="1" id="KW-0472">Membrane</keyword>
<dbReference type="PANTHER" id="PTHR37415:SF1">
    <property type="entry name" value="CELL FUSION PROTEIN AFF-1"/>
    <property type="match status" value="1"/>
</dbReference>
<dbReference type="OrthoDB" id="5916841at2759"/>
<dbReference type="AlphaFoldDB" id="A0A7I4Y929"/>
<keyword evidence="2" id="KW-0732">Signal</keyword>
<feature type="signal peptide" evidence="2">
    <location>
        <begin position="1"/>
        <end position="19"/>
    </location>
</feature>
<evidence type="ECO:0000256" key="1">
    <source>
        <dbReference type="SAM" id="Phobius"/>
    </source>
</evidence>
<dbReference type="InterPro" id="IPR043076">
    <property type="entry name" value="Fusogen_EFF/AFF_dom3"/>
</dbReference>
<organism evidence="3 4">
    <name type="scientific">Haemonchus contortus</name>
    <name type="common">Barber pole worm</name>
    <dbReference type="NCBI Taxonomy" id="6289"/>
    <lineage>
        <taxon>Eukaryota</taxon>
        <taxon>Metazoa</taxon>
        <taxon>Ecdysozoa</taxon>
        <taxon>Nematoda</taxon>
        <taxon>Chromadorea</taxon>
        <taxon>Rhabditida</taxon>
        <taxon>Rhabditina</taxon>
        <taxon>Rhabditomorpha</taxon>
        <taxon>Strongyloidea</taxon>
        <taxon>Trichostrongylidae</taxon>
        <taxon>Haemonchus</taxon>
    </lineage>
</organism>
<dbReference type="PANTHER" id="PTHR37415">
    <property type="entry name" value="EFF-1A"/>
    <property type="match status" value="1"/>
</dbReference>
<dbReference type="Gene3D" id="2.60.98.60">
    <property type="entry name" value="Cell-cell fusogen EFF/AFF, domain 1"/>
    <property type="match status" value="2"/>
</dbReference>
<feature type="transmembrane region" description="Helical" evidence="1">
    <location>
        <begin position="514"/>
        <end position="536"/>
    </location>
</feature>
<feature type="chain" id="PRO_5029903001" evidence="2">
    <location>
        <begin position="20"/>
        <end position="557"/>
    </location>
</feature>
<keyword evidence="3" id="KW-1185">Reference proteome</keyword>
<dbReference type="Proteomes" id="UP000025227">
    <property type="component" value="Unplaced"/>
</dbReference>
<dbReference type="OMA" id="WQLKEGM"/>
<keyword evidence="1" id="KW-1133">Transmembrane helix</keyword>
<keyword evidence="1" id="KW-0812">Transmembrane</keyword>
<accession>A0A7I4Y929</accession>
<dbReference type="GO" id="GO:0000768">
    <property type="term" value="P:syncytium formation by plasma membrane fusion"/>
    <property type="evidence" value="ECO:0007669"/>
    <property type="project" value="TreeGrafter"/>
</dbReference>